<evidence type="ECO:0000313" key="2">
    <source>
        <dbReference type="EMBL" id="GAA0164196.1"/>
    </source>
</evidence>
<comment type="caution">
    <text evidence="2">The sequence shown here is derived from an EMBL/GenBank/DDBJ whole genome shotgun (WGS) entry which is preliminary data.</text>
</comment>
<organism evidence="2 3">
    <name type="scientific">Lithospermum erythrorhizon</name>
    <name type="common">Purple gromwell</name>
    <name type="synonym">Lithospermum officinale var. erythrorhizon</name>
    <dbReference type="NCBI Taxonomy" id="34254"/>
    <lineage>
        <taxon>Eukaryota</taxon>
        <taxon>Viridiplantae</taxon>
        <taxon>Streptophyta</taxon>
        <taxon>Embryophyta</taxon>
        <taxon>Tracheophyta</taxon>
        <taxon>Spermatophyta</taxon>
        <taxon>Magnoliopsida</taxon>
        <taxon>eudicotyledons</taxon>
        <taxon>Gunneridae</taxon>
        <taxon>Pentapetalae</taxon>
        <taxon>asterids</taxon>
        <taxon>lamiids</taxon>
        <taxon>Boraginales</taxon>
        <taxon>Boraginaceae</taxon>
        <taxon>Boraginoideae</taxon>
        <taxon>Lithospermeae</taxon>
        <taxon>Lithospermum</taxon>
    </lineage>
</organism>
<feature type="compositionally biased region" description="Basic and acidic residues" evidence="1">
    <location>
        <begin position="101"/>
        <end position="120"/>
    </location>
</feature>
<dbReference type="EMBL" id="BAABME010004978">
    <property type="protein sequence ID" value="GAA0164196.1"/>
    <property type="molecule type" value="Genomic_DNA"/>
</dbReference>
<evidence type="ECO:0000313" key="3">
    <source>
        <dbReference type="Proteomes" id="UP001454036"/>
    </source>
</evidence>
<proteinExistence type="predicted"/>
<gene>
    <name evidence="2" type="ORF">LIER_19891</name>
</gene>
<evidence type="ECO:0000256" key="1">
    <source>
        <dbReference type="SAM" id="MobiDB-lite"/>
    </source>
</evidence>
<sequence>MDKAKSLKININIQKPQDIEPLPTFELMPHDTNDRISKFTNARDKKIDGMDKSSTNLEKYIEAIKIHNIIVDKSTEENIIVDNAKNLENDCEGSQNENSIGDDKCKDENLEEKNTDKKKGEIKPKKKYIRNFYNRCFPNKIIMEFYRMKENGETDGMNALKTMRFYAMTQLQIHKIHYDFICDNFNPTQLKVKGEIHKFKRGGCTSCVQTASGT</sequence>
<protein>
    <submittedName>
        <fullName evidence="2">Uncharacterized protein</fullName>
    </submittedName>
</protein>
<dbReference type="AlphaFoldDB" id="A0AAV3QMG7"/>
<dbReference type="Proteomes" id="UP001454036">
    <property type="component" value="Unassembled WGS sequence"/>
</dbReference>
<keyword evidence="3" id="KW-1185">Reference proteome</keyword>
<accession>A0AAV3QMG7</accession>
<feature type="region of interest" description="Disordered" evidence="1">
    <location>
        <begin position="91"/>
        <end position="120"/>
    </location>
</feature>
<name>A0AAV3QMG7_LITER</name>
<reference evidence="2 3" key="1">
    <citation type="submission" date="2024-01" db="EMBL/GenBank/DDBJ databases">
        <title>The complete chloroplast genome sequence of Lithospermum erythrorhizon: insights into the phylogenetic relationship among Boraginaceae species and the maternal lineages of purple gromwells.</title>
        <authorList>
            <person name="Okada T."/>
            <person name="Watanabe K."/>
        </authorList>
    </citation>
    <scope>NUCLEOTIDE SEQUENCE [LARGE SCALE GENOMIC DNA]</scope>
</reference>